<organism evidence="1 2">
    <name type="scientific">Musa troglodytarum</name>
    <name type="common">fe'i banana</name>
    <dbReference type="NCBI Taxonomy" id="320322"/>
    <lineage>
        <taxon>Eukaryota</taxon>
        <taxon>Viridiplantae</taxon>
        <taxon>Streptophyta</taxon>
        <taxon>Embryophyta</taxon>
        <taxon>Tracheophyta</taxon>
        <taxon>Spermatophyta</taxon>
        <taxon>Magnoliopsida</taxon>
        <taxon>Liliopsida</taxon>
        <taxon>Zingiberales</taxon>
        <taxon>Musaceae</taxon>
        <taxon>Musa</taxon>
    </lineage>
</organism>
<dbReference type="OrthoDB" id="331544at2759"/>
<dbReference type="Proteomes" id="UP001055439">
    <property type="component" value="Chromosome 7"/>
</dbReference>
<evidence type="ECO:0000313" key="1">
    <source>
        <dbReference type="EMBL" id="URE16379.1"/>
    </source>
</evidence>
<proteinExistence type="predicted"/>
<dbReference type="AlphaFoldDB" id="A0A9E7GJ35"/>
<protein>
    <submittedName>
        <fullName evidence="1">UDP-glucuronic acid decarboxylase</fullName>
    </submittedName>
</protein>
<name>A0A9E7GJ35_9LILI</name>
<gene>
    <name evidence="1" type="ORF">MUK42_11272</name>
</gene>
<dbReference type="EMBL" id="CP097509">
    <property type="protein sequence ID" value="URE16375.1"/>
    <property type="molecule type" value="Genomic_DNA"/>
</dbReference>
<evidence type="ECO:0000313" key="2">
    <source>
        <dbReference type="Proteomes" id="UP001055439"/>
    </source>
</evidence>
<reference evidence="1" key="1">
    <citation type="submission" date="2022-05" db="EMBL/GenBank/DDBJ databases">
        <title>The Musa troglodytarum L. genome provides insights into the mechanism of non-climacteric behaviour and enrichment of carotenoids.</title>
        <authorList>
            <person name="Wang J."/>
        </authorList>
    </citation>
    <scope>NUCLEOTIDE SEQUENCE</scope>
    <source>
        <tissue evidence="1">Leaf</tissue>
    </source>
</reference>
<keyword evidence="2" id="KW-1185">Reference proteome</keyword>
<sequence>MKRRHRSINRPISKDPLIVRLIYEISTSLSRLAPQILPEARVRRNTLSFRTLKSLVSFRILRSRRIIPQIPLRI</sequence>
<dbReference type="EMBL" id="CP097509">
    <property type="protein sequence ID" value="URE16379.1"/>
    <property type="molecule type" value="Genomic_DNA"/>
</dbReference>
<accession>A0A9E7GJ35</accession>